<feature type="signal peptide" evidence="1">
    <location>
        <begin position="1"/>
        <end position="18"/>
    </location>
</feature>
<keyword evidence="1" id="KW-0732">Signal</keyword>
<evidence type="ECO:0000313" key="3">
    <source>
        <dbReference type="EMBL" id="ANO58403.1"/>
    </source>
</evidence>
<evidence type="ECO:0000256" key="1">
    <source>
        <dbReference type="SAM" id="SignalP"/>
    </source>
</evidence>
<dbReference type="InterPro" id="IPR050620">
    <property type="entry name" value="Thioredoxin_H-type-like"/>
</dbReference>
<dbReference type="PANTHER" id="PTHR10438">
    <property type="entry name" value="THIOREDOXIN"/>
    <property type="match status" value="1"/>
</dbReference>
<dbReference type="PANTHER" id="PTHR10438:SF468">
    <property type="entry name" value="THIOREDOXIN-1-RELATED"/>
    <property type="match status" value="1"/>
</dbReference>
<accession>A0A1B0Z2I9</accession>
<dbReference type="AlphaFoldDB" id="A0A1B0Z2I9"/>
<reference evidence="3" key="1">
    <citation type="submission" date="2015-11" db="EMBL/GenBank/DDBJ databases">
        <title>Genomes of Abundant and Widespread Viruses from the Deep Ocean.</title>
        <authorList>
            <person name="Mizuno C.M."/>
            <person name="Ghai R."/>
            <person name="Saghai A."/>
            <person name="Lopez-Garcia P."/>
            <person name="Rodriguez-Valera F."/>
        </authorList>
    </citation>
    <scope>NUCLEOTIDE SEQUENCE</scope>
</reference>
<feature type="domain" description="Thioredoxin" evidence="2">
    <location>
        <begin position="5"/>
        <end position="123"/>
    </location>
</feature>
<proteinExistence type="predicted"/>
<protein>
    <submittedName>
        <fullName evidence="3">Thioredoxin</fullName>
    </submittedName>
</protein>
<dbReference type="InterPro" id="IPR036249">
    <property type="entry name" value="Thioredoxin-like_sf"/>
</dbReference>
<dbReference type="InterPro" id="IPR013766">
    <property type="entry name" value="Thioredoxin_domain"/>
</dbReference>
<sequence>MKKIFIILFFFICLSANAVEKKTNFSIDIFEKAKASGKTVVVNSYEVWCGTCSKQTKVLDQAEKEFKDIVFLSYEQSKNKDIAQKLGIKFWTTIVVYKGNDEVARIVGQTDKETIYSAIQKGI</sequence>
<dbReference type="SUPFAM" id="SSF52833">
    <property type="entry name" value="Thioredoxin-like"/>
    <property type="match status" value="1"/>
</dbReference>
<evidence type="ECO:0000259" key="2">
    <source>
        <dbReference type="PROSITE" id="PS51352"/>
    </source>
</evidence>
<dbReference type="Gene3D" id="3.40.30.10">
    <property type="entry name" value="Glutaredoxin"/>
    <property type="match status" value="1"/>
</dbReference>
<name>A0A1B0Z2I9_9PROT</name>
<dbReference type="Pfam" id="PF00085">
    <property type="entry name" value="Thioredoxin"/>
    <property type="match status" value="1"/>
</dbReference>
<dbReference type="EMBL" id="KT997882">
    <property type="protein sequence ID" value="ANO58403.1"/>
    <property type="molecule type" value="Genomic_DNA"/>
</dbReference>
<organism evidence="3">
    <name type="scientific">uncultured Alphaproteobacteria bacterium</name>
    <dbReference type="NCBI Taxonomy" id="91750"/>
    <lineage>
        <taxon>Bacteria</taxon>
        <taxon>Pseudomonadati</taxon>
        <taxon>Pseudomonadota</taxon>
        <taxon>Alphaproteobacteria</taxon>
        <taxon>environmental samples</taxon>
    </lineage>
</organism>
<dbReference type="CDD" id="cd02947">
    <property type="entry name" value="TRX_family"/>
    <property type="match status" value="1"/>
</dbReference>
<dbReference type="PROSITE" id="PS51352">
    <property type="entry name" value="THIOREDOXIN_2"/>
    <property type="match status" value="1"/>
</dbReference>
<dbReference type="EMBL" id="KT997802">
    <property type="protein sequence ID" value="ANO58232.1"/>
    <property type="molecule type" value="Genomic_DNA"/>
</dbReference>
<feature type="chain" id="PRO_5008517719" evidence="1">
    <location>
        <begin position="19"/>
        <end position="123"/>
    </location>
</feature>